<accession>A0A9K3GQH9</accession>
<feature type="non-terminal residue" evidence="1">
    <location>
        <position position="35"/>
    </location>
</feature>
<dbReference type="EMBL" id="BDIP01007738">
    <property type="protein sequence ID" value="GIQ91453.1"/>
    <property type="molecule type" value="Genomic_DNA"/>
</dbReference>
<sequence>VIADALTRVDDLERRAETEEFLRQIKEEDARNMCF</sequence>
<keyword evidence="2" id="KW-1185">Reference proteome</keyword>
<evidence type="ECO:0000313" key="2">
    <source>
        <dbReference type="Proteomes" id="UP000265618"/>
    </source>
</evidence>
<dbReference type="AlphaFoldDB" id="A0A9K3GQH9"/>
<protein>
    <submittedName>
        <fullName evidence="1">Uncharacterized protein</fullName>
    </submittedName>
</protein>
<dbReference type="Proteomes" id="UP000265618">
    <property type="component" value="Unassembled WGS sequence"/>
</dbReference>
<name>A0A9K3GQH9_9EUKA</name>
<reference evidence="1 2" key="1">
    <citation type="journal article" date="2018" name="PLoS ONE">
        <title>The draft genome of Kipferlia bialata reveals reductive genome evolution in fornicate parasites.</title>
        <authorList>
            <person name="Tanifuji G."/>
            <person name="Takabayashi S."/>
            <person name="Kume K."/>
            <person name="Takagi M."/>
            <person name="Nakayama T."/>
            <person name="Kamikawa R."/>
            <person name="Inagaki Y."/>
            <person name="Hashimoto T."/>
        </authorList>
    </citation>
    <scope>NUCLEOTIDE SEQUENCE [LARGE SCALE GENOMIC DNA]</scope>
    <source>
        <strain evidence="1">NY0173</strain>
    </source>
</reference>
<evidence type="ECO:0000313" key="1">
    <source>
        <dbReference type="EMBL" id="GIQ91453.1"/>
    </source>
</evidence>
<comment type="caution">
    <text evidence="1">The sequence shown here is derived from an EMBL/GenBank/DDBJ whole genome shotgun (WGS) entry which is preliminary data.</text>
</comment>
<gene>
    <name evidence="1" type="ORF">KIPB_014712</name>
</gene>
<proteinExistence type="predicted"/>
<organism evidence="1 2">
    <name type="scientific">Kipferlia bialata</name>
    <dbReference type="NCBI Taxonomy" id="797122"/>
    <lineage>
        <taxon>Eukaryota</taxon>
        <taxon>Metamonada</taxon>
        <taxon>Carpediemonas-like organisms</taxon>
        <taxon>Kipferlia</taxon>
    </lineage>
</organism>